<proteinExistence type="predicted"/>
<dbReference type="PANTHER" id="PTHR33434">
    <property type="entry name" value="DEGV DOMAIN-CONTAINING PROTEIN DR_1986-RELATED"/>
    <property type="match status" value="1"/>
</dbReference>
<accession>A0A413CTL5</accession>
<evidence type="ECO:0000313" key="2">
    <source>
        <dbReference type="EMBL" id="RGW74813.1"/>
    </source>
</evidence>
<dbReference type="SUPFAM" id="SSF82549">
    <property type="entry name" value="DAK1/DegV-like"/>
    <property type="match status" value="1"/>
</dbReference>
<keyword evidence="1" id="KW-0446">Lipid-binding</keyword>
<comment type="caution">
    <text evidence="2">The sequence shown here is derived from an EMBL/GenBank/DDBJ whole genome shotgun (WGS) entry which is preliminary data.</text>
</comment>
<dbReference type="InterPro" id="IPR043168">
    <property type="entry name" value="DegV_C"/>
</dbReference>
<protein>
    <submittedName>
        <fullName evidence="2">DegV family protein</fullName>
    </submittedName>
</protein>
<dbReference type="GO" id="GO:0008289">
    <property type="term" value="F:lipid binding"/>
    <property type="evidence" value="ECO:0007669"/>
    <property type="project" value="UniProtKB-KW"/>
</dbReference>
<dbReference type="NCBIfam" id="TIGR00762">
    <property type="entry name" value="DegV"/>
    <property type="match status" value="1"/>
</dbReference>
<dbReference type="EMBL" id="QSAT01000021">
    <property type="protein sequence ID" value="RGW74813.1"/>
    <property type="molecule type" value="Genomic_DNA"/>
</dbReference>
<gene>
    <name evidence="2" type="ORF">DWV56_07370</name>
</gene>
<dbReference type="AlphaFoldDB" id="A0A413CTL5"/>
<evidence type="ECO:0000313" key="3">
    <source>
        <dbReference type="Proteomes" id="UP000284651"/>
    </source>
</evidence>
<dbReference type="InterPro" id="IPR050270">
    <property type="entry name" value="DegV_domain_contain"/>
</dbReference>
<name>A0A413CTL5_9FIRM</name>
<dbReference type="PANTHER" id="PTHR33434:SF2">
    <property type="entry name" value="FATTY ACID-BINDING PROTEIN TM_1468"/>
    <property type="match status" value="1"/>
</dbReference>
<dbReference type="Gene3D" id="3.40.50.10170">
    <property type="match status" value="1"/>
</dbReference>
<organism evidence="2 3">
    <name type="scientific">Holdemanella biformis</name>
    <dbReference type="NCBI Taxonomy" id="1735"/>
    <lineage>
        <taxon>Bacteria</taxon>
        <taxon>Bacillati</taxon>
        <taxon>Bacillota</taxon>
        <taxon>Erysipelotrichia</taxon>
        <taxon>Erysipelotrichales</taxon>
        <taxon>Erysipelotrichaceae</taxon>
        <taxon>Holdemanella</taxon>
    </lineage>
</organism>
<dbReference type="Pfam" id="PF02645">
    <property type="entry name" value="DegV"/>
    <property type="match status" value="1"/>
</dbReference>
<dbReference type="PROSITE" id="PS51482">
    <property type="entry name" value="DEGV"/>
    <property type="match status" value="1"/>
</dbReference>
<dbReference type="Proteomes" id="UP000284651">
    <property type="component" value="Unassembled WGS sequence"/>
</dbReference>
<evidence type="ECO:0000256" key="1">
    <source>
        <dbReference type="ARBA" id="ARBA00023121"/>
    </source>
</evidence>
<reference evidence="2 3" key="1">
    <citation type="submission" date="2018-08" db="EMBL/GenBank/DDBJ databases">
        <title>A genome reference for cultivated species of the human gut microbiota.</title>
        <authorList>
            <person name="Zou Y."/>
            <person name="Xue W."/>
            <person name="Luo G."/>
        </authorList>
    </citation>
    <scope>NUCLEOTIDE SEQUENCE [LARGE SCALE GENOMIC DNA]</scope>
    <source>
        <strain evidence="2 3">AF10-31</strain>
    </source>
</reference>
<dbReference type="Gene3D" id="3.30.1180.10">
    <property type="match status" value="1"/>
</dbReference>
<sequence length="281" mass="31278">MLTAEEIMIRLLVDSASDYTQEEIRNKNLYFVPLQIQIEGRNYLDGVDIDTETFYEKMMNSKEFFKTSQPSPQEFLDIFEEVKEKQETLICLSLSSKLSGTYQSACLAKDMVDYENIFIIDTLTAAAGIRLLCEVAINWIGENRSVEDIVSGLEELKERVHIYAGLDTLEYLAKGGRISKTAAAIGTLASIKPIICVNHGEVVVAGKTRGVNKATSVVCEKMQSDIVDTLYPVYTLYSYGLENVEKLESKLDLDVNRARIGSTIGVHIGPNAFGVCFVSKL</sequence>
<dbReference type="InterPro" id="IPR003797">
    <property type="entry name" value="DegV"/>
</dbReference>